<gene>
    <name evidence="1" type="ORF">LCGC14_3083860</name>
</gene>
<sequence length="66" mass="7527">MAKTLQQRVIEIITALAISRVATQRELNWDDIEDLFDTGPKVDEKWFWDNFGSMVTLAENQISGAV</sequence>
<accession>A0A0F8YK36</accession>
<name>A0A0F8YK36_9ZZZZ</name>
<comment type="caution">
    <text evidence="1">The sequence shown here is derived from an EMBL/GenBank/DDBJ whole genome shotgun (WGS) entry which is preliminary data.</text>
</comment>
<protein>
    <submittedName>
        <fullName evidence="1">Uncharacterized protein</fullName>
    </submittedName>
</protein>
<dbReference type="EMBL" id="LAZR01065953">
    <property type="protein sequence ID" value="KKK54519.1"/>
    <property type="molecule type" value="Genomic_DNA"/>
</dbReference>
<proteinExistence type="predicted"/>
<organism evidence="1">
    <name type="scientific">marine sediment metagenome</name>
    <dbReference type="NCBI Taxonomy" id="412755"/>
    <lineage>
        <taxon>unclassified sequences</taxon>
        <taxon>metagenomes</taxon>
        <taxon>ecological metagenomes</taxon>
    </lineage>
</organism>
<evidence type="ECO:0000313" key="1">
    <source>
        <dbReference type="EMBL" id="KKK54519.1"/>
    </source>
</evidence>
<dbReference type="AlphaFoldDB" id="A0A0F8YK36"/>
<feature type="non-terminal residue" evidence="1">
    <location>
        <position position="66"/>
    </location>
</feature>
<reference evidence="1" key="1">
    <citation type="journal article" date="2015" name="Nature">
        <title>Complex archaea that bridge the gap between prokaryotes and eukaryotes.</title>
        <authorList>
            <person name="Spang A."/>
            <person name="Saw J.H."/>
            <person name="Jorgensen S.L."/>
            <person name="Zaremba-Niedzwiedzka K."/>
            <person name="Martijn J."/>
            <person name="Lind A.E."/>
            <person name="van Eijk R."/>
            <person name="Schleper C."/>
            <person name="Guy L."/>
            <person name="Ettema T.J."/>
        </authorList>
    </citation>
    <scope>NUCLEOTIDE SEQUENCE</scope>
</reference>